<feature type="non-terminal residue" evidence="8">
    <location>
        <position position="119"/>
    </location>
</feature>
<comment type="similarity">
    <text evidence="2">Belongs to the multi antimicrobial extrusion (MATE) (TC 2.A.66.1) family.</text>
</comment>
<evidence type="ECO:0000256" key="2">
    <source>
        <dbReference type="ARBA" id="ARBA00010199"/>
    </source>
</evidence>
<sequence>MDQASSAAASRPFSVTNRSVLAIAVPMTLAYLTTPLLGLVDTAVVGQFGDAALLGGLAAGALAFDVVFTTFNFLRSGTTGLVAQAWGRGGAAPGPRRGLGGGGVSRGGPGGGWAPPPPR</sequence>
<feature type="compositionally biased region" description="Gly residues" evidence="6">
    <location>
        <begin position="87"/>
        <end position="113"/>
    </location>
</feature>
<keyword evidence="3 7" id="KW-0812">Transmembrane</keyword>
<dbReference type="Pfam" id="PF01554">
    <property type="entry name" value="MatE"/>
    <property type="match status" value="1"/>
</dbReference>
<evidence type="ECO:0000256" key="1">
    <source>
        <dbReference type="ARBA" id="ARBA00004141"/>
    </source>
</evidence>
<accession>A0ABS9QJM8</accession>
<keyword evidence="5 7" id="KW-0472">Membrane</keyword>
<evidence type="ECO:0000313" key="9">
    <source>
        <dbReference type="Proteomes" id="UP001201701"/>
    </source>
</evidence>
<feature type="region of interest" description="Disordered" evidence="6">
    <location>
        <begin position="86"/>
        <end position="119"/>
    </location>
</feature>
<evidence type="ECO:0008006" key="10">
    <source>
        <dbReference type="Google" id="ProtNLM"/>
    </source>
</evidence>
<dbReference type="PANTHER" id="PTHR42893:SF46">
    <property type="entry name" value="PROTEIN DETOXIFICATION 44, CHLOROPLASTIC"/>
    <property type="match status" value="1"/>
</dbReference>
<evidence type="ECO:0000313" key="8">
    <source>
        <dbReference type="EMBL" id="MCG7507627.1"/>
    </source>
</evidence>
<protein>
    <recommendedName>
        <fullName evidence="10">Multidrug resistance protein NorM</fullName>
    </recommendedName>
</protein>
<dbReference type="Proteomes" id="UP001201701">
    <property type="component" value="Unassembled WGS sequence"/>
</dbReference>
<comment type="subcellular location">
    <subcellularLocation>
        <location evidence="1">Membrane</location>
        <topology evidence="1">Multi-pass membrane protein</topology>
    </subcellularLocation>
</comment>
<evidence type="ECO:0000256" key="6">
    <source>
        <dbReference type="SAM" id="MobiDB-lite"/>
    </source>
</evidence>
<proteinExistence type="inferred from homology"/>
<evidence type="ECO:0000256" key="7">
    <source>
        <dbReference type="SAM" id="Phobius"/>
    </source>
</evidence>
<feature type="transmembrane region" description="Helical" evidence="7">
    <location>
        <begin position="20"/>
        <end position="40"/>
    </location>
</feature>
<comment type="caution">
    <text evidence="8">The sequence shown here is derived from an EMBL/GenBank/DDBJ whole genome shotgun (WGS) entry which is preliminary data.</text>
</comment>
<evidence type="ECO:0000256" key="5">
    <source>
        <dbReference type="ARBA" id="ARBA00023136"/>
    </source>
</evidence>
<dbReference type="PANTHER" id="PTHR42893">
    <property type="entry name" value="PROTEIN DETOXIFICATION 44, CHLOROPLASTIC-RELATED"/>
    <property type="match status" value="1"/>
</dbReference>
<evidence type="ECO:0000256" key="4">
    <source>
        <dbReference type="ARBA" id="ARBA00022989"/>
    </source>
</evidence>
<dbReference type="InterPro" id="IPR002528">
    <property type="entry name" value="MATE_fam"/>
</dbReference>
<feature type="transmembrane region" description="Helical" evidence="7">
    <location>
        <begin position="52"/>
        <end position="74"/>
    </location>
</feature>
<name>A0ABS9QJM8_9HYPH</name>
<keyword evidence="4 7" id="KW-1133">Transmembrane helix</keyword>
<organism evidence="8 9">
    <name type="scientific">Mesorhizobium retamae</name>
    <dbReference type="NCBI Taxonomy" id="2912854"/>
    <lineage>
        <taxon>Bacteria</taxon>
        <taxon>Pseudomonadati</taxon>
        <taxon>Pseudomonadota</taxon>
        <taxon>Alphaproteobacteria</taxon>
        <taxon>Hyphomicrobiales</taxon>
        <taxon>Phyllobacteriaceae</taxon>
        <taxon>Mesorhizobium</taxon>
    </lineage>
</organism>
<evidence type="ECO:0000256" key="3">
    <source>
        <dbReference type="ARBA" id="ARBA00022692"/>
    </source>
</evidence>
<reference evidence="8 9" key="1">
    <citation type="submission" date="2022-02" db="EMBL/GenBank/DDBJ databases">
        <title>Draft genome sequence of Mezorhizobium retamae strain IRAMC:0171 isolated from Retama raetam nodules.</title>
        <authorList>
            <person name="Bengaied R."/>
            <person name="Sbissi I."/>
            <person name="Huber K."/>
            <person name="Ghodbane F."/>
            <person name="Nouioui I."/>
            <person name="Tarhouni M."/>
            <person name="Gtari M."/>
        </authorList>
    </citation>
    <scope>NUCLEOTIDE SEQUENCE [LARGE SCALE GENOMIC DNA]</scope>
    <source>
        <strain evidence="8 9">IRAMC:0171</strain>
    </source>
</reference>
<keyword evidence="9" id="KW-1185">Reference proteome</keyword>
<dbReference type="InterPro" id="IPR044644">
    <property type="entry name" value="DinF-like"/>
</dbReference>
<dbReference type="RefSeq" id="WP_275448518.1">
    <property type="nucleotide sequence ID" value="NZ_JAKREW010000027.1"/>
</dbReference>
<dbReference type="EMBL" id="JAKREW010000027">
    <property type="protein sequence ID" value="MCG7507627.1"/>
    <property type="molecule type" value="Genomic_DNA"/>
</dbReference>
<gene>
    <name evidence="8" type="ORF">L4923_21555</name>
</gene>